<proteinExistence type="predicted"/>
<organism evidence="3 4">
    <name type="scientific">Cellulosilyticum lentocellum (strain ATCC 49066 / DSM 5427 / NCIMB 11756 / RHM5)</name>
    <name type="common">Clostridium lentocellum</name>
    <dbReference type="NCBI Taxonomy" id="642492"/>
    <lineage>
        <taxon>Bacteria</taxon>
        <taxon>Bacillati</taxon>
        <taxon>Bacillota</taxon>
        <taxon>Clostridia</taxon>
        <taxon>Lachnospirales</taxon>
        <taxon>Cellulosilyticaceae</taxon>
        <taxon>Cellulosilyticum</taxon>
    </lineage>
</organism>
<evidence type="ECO:0000256" key="2">
    <source>
        <dbReference type="SAM" id="Phobius"/>
    </source>
</evidence>
<keyword evidence="4" id="KW-1185">Reference proteome</keyword>
<dbReference type="KEGG" id="cle:Clole_1456"/>
<keyword evidence="2" id="KW-1133">Transmembrane helix</keyword>
<protein>
    <submittedName>
        <fullName evidence="3">Uncharacterized protein</fullName>
    </submittedName>
</protein>
<dbReference type="STRING" id="642492.Clole_1456"/>
<evidence type="ECO:0000256" key="1">
    <source>
        <dbReference type="SAM" id="MobiDB-lite"/>
    </source>
</evidence>
<dbReference type="RefSeq" id="WP_013656480.1">
    <property type="nucleotide sequence ID" value="NC_015275.1"/>
</dbReference>
<feature type="transmembrane region" description="Helical" evidence="2">
    <location>
        <begin position="6"/>
        <end position="24"/>
    </location>
</feature>
<dbReference type="EMBL" id="CP002582">
    <property type="protein sequence ID" value="ADZ83182.1"/>
    <property type="molecule type" value="Genomic_DNA"/>
</dbReference>
<evidence type="ECO:0000313" key="4">
    <source>
        <dbReference type="Proteomes" id="UP000008467"/>
    </source>
</evidence>
<reference evidence="3 4" key="1">
    <citation type="journal article" date="2011" name="J. Bacteriol.">
        <title>Complete genome sequence of the cellulose-degrading bacterium Cellulosilyticum lentocellum.</title>
        <authorList>
            <consortium name="US DOE Joint Genome Institute"/>
            <person name="Miller D.A."/>
            <person name="Suen G."/>
            <person name="Bruce D."/>
            <person name="Copeland A."/>
            <person name="Cheng J.F."/>
            <person name="Detter C."/>
            <person name="Goodwin L.A."/>
            <person name="Han C.S."/>
            <person name="Hauser L.J."/>
            <person name="Land M.L."/>
            <person name="Lapidus A."/>
            <person name="Lucas S."/>
            <person name="Meincke L."/>
            <person name="Pitluck S."/>
            <person name="Tapia R."/>
            <person name="Teshima H."/>
            <person name="Woyke T."/>
            <person name="Fox B.G."/>
            <person name="Angert E.R."/>
            <person name="Currie C.R."/>
        </authorList>
    </citation>
    <scope>NUCLEOTIDE SEQUENCE [LARGE SCALE GENOMIC DNA]</scope>
    <source>
        <strain evidence="4">ATCC 49066 / DSM 5427 / NCIMB 11756 / RHM5</strain>
    </source>
</reference>
<feature type="compositionally biased region" description="Basic and acidic residues" evidence="1">
    <location>
        <begin position="121"/>
        <end position="140"/>
    </location>
</feature>
<sequence length="140" mass="16354">MGVFLIGAIIFAIGVAILVGFSLVRTLKQKKSNNNVSMHYQHSSLEYIEPWKEEKEVVSSEKIKLLKEKELDKKAKEETRSKEQEKQTYKEQERGKMSEVLQSLEEVRPGEVQRNGQEQFNLRKDEQPTIKSDEDGKWWV</sequence>
<feature type="region of interest" description="Disordered" evidence="1">
    <location>
        <begin position="72"/>
        <end position="140"/>
    </location>
</feature>
<feature type="compositionally biased region" description="Basic and acidic residues" evidence="1">
    <location>
        <begin position="72"/>
        <end position="97"/>
    </location>
</feature>
<dbReference type="Proteomes" id="UP000008467">
    <property type="component" value="Chromosome"/>
</dbReference>
<name>F2JJ23_CELLD</name>
<dbReference type="HOGENOM" id="CLU_1831546_0_0_9"/>
<dbReference type="AlphaFoldDB" id="F2JJ23"/>
<accession>F2JJ23</accession>
<gene>
    <name evidence="3" type="ordered locus">Clole_1456</name>
</gene>
<evidence type="ECO:0000313" key="3">
    <source>
        <dbReference type="EMBL" id="ADZ83182.1"/>
    </source>
</evidence>
<keyword evidence="2" id="KW-0472">Membrane</keyword>
<keyword evidence="2" id="KW-0812">Transmembrane</keyword>